<dbReference type="PROSITE" id="PS51257">
    <property type="entry name" value="PROKAR_LIPOPROTEIN"/>
    <property type="match status" value="1"/>
</dbReference>
<feature type="transmembrane region" description="Helical" evidence="1">
    <location>
        <begin position="313"/>
        <end position="333"/>
    </location>
</feature>
<evidence type="ECO:0008006" key="4">
    <source>
        <dbReference type="Google" id="ProtNLM"/>
    </source>
</evidence>
<evidence type="ECO:0000256" key="1">
    <source>
        <dbReference type="SAM" id="Phobius"/>
    </source>
</evidence>
<name>A0AAQ4D584_AMBAM</name>
<comment type="caution">
    <text evidence="2">The sequence shown here is derived from an EMBL/GenBank/DDBJ whole genome shotgun (WGS) entry which is preliminary data.</text>
</comment>
<organism evidence="2 3">
    <name type="scientific">Amblyomma americanum</name>
    <name type="common">Lone star tick</name>
    <dbReference type="NCBI Taxonomy" id="6943"/>
    <lineage>
        <taxon>Eukaryota</taxon>
        <taxon>Metazoa</taxon>
        <taxon>Ecdysozoa</taxon>
        <taxon>Arthropoda</taxon>
        <taxon>Chelicerata</taxon>
        <taxon>Arachnida</taxon>
        <taxon>Acari</taxon>
        <taxon>Parasitiformes</taxon>
        <taxon>Ixodida</taxon>
        <taxon>Ixodoidea</taxon>
        <taxon>Ixodidae</taxon>
        <taxon>Amblyomminae</taxon>
        <taxon>Amblyomma</taxon>
    </lineage>
</organism>
<dbReference type="PANTHER" id="PTHR11360">
    <property type="entry name" value="MONOCARBOXYLATE TRANSPORTER"/>
    <property type="match status" value="1"/>
</dbReference>
<keyword evidence="1" id="KW-1133">Transmembrane helix</keyword>
<evidence type="ECO:0000313" key="3">
    <source>
        <dbReference type="Proteomes" id="UP001321473"/>
    </source>
</evidence>
<dbReference type="InterPro" id="IPR011701">
    <property type="entry name" value="MFS"/>
</dbReference>
<dbReference type="Proteomes" id="UP001321473">
    <property type="component" value="Unassembled WGS sequence"/>
</dbReference>
<proteinExistence type="predicted"/>
<feature type="transmembrane region" description="Helical" evidence="1">
    <location>
        <begin position="40"/>
        <end position="59"/>
    </location>
</feature>
<feature type="transmembrane region" description="Helical" evidence="1">
    <location>
        <begin position="7"/>
        <end position="28"/>
    </location>
</feature>
<dbReference type="AlphaFoldDB" id="A0AAQ4D584"/>
<accession>A0AAQ4D584</accession>
<feature type="transmembrane region" description="Helical" evidence="1">
    <location>
        <begin position="189"/>
        <end position="215"/>
    </location>
</feature>
<dbReference type="SUPFAM" id="SSF103473">
    <property type="entry name" value="MFS general substrate transporter"/>
    <property type="match status" value="1"/>
</dbReference>
<dbReference type="InterPro" id="IPR050327">
    <property type="entry name" value="Proton-linked_MCT"/>
</dbReference>
<dbReference type="InterPro" id="IPR036259">
    <property type="entry name" value="MFS_trans_sf"/>
</dbReference>
<dbReference type="GO" id="GO:0008028">
    <property type="term" value="F:monocarboxylic acid transmembrane transporter activity"/>
    <property type="evidence" value="ECO:0007669"/>
    <property type="project" value="TreeGrafter"/>
</dbReference>
<feature type="transmembrane region" description="Helical" evidence="1">
    <location>
        <begin position="345"/>
        <end position="366"/>
    </location>
</feature>
<feature type="transmembrane region" description="Helical" evidence="1">
    <location>
        <begin position="280"/>
        <end position="301"/>
    </location>
</feature>
<keyword evidence="1" id="KW-0472">Membrane</keyword>
<keyword evidence="3" id="KW-1185">Reference proteome</keyword>
<dbReference type="Pfam" id="PF07690">
    <property type="entry name" value="MFS_1"/>
    <property type="match status" value="1"/>
</dbReference>
<feature type="transmembrane region" description="Helical" evidence="1">
    <location>
        <begin position="257"/>
        <end position="274"/>
    </location>
</feature>
<dbReference type="EMBL" id="JARKHS020035017">
    <property type="protein sequence ID" value="KAK8757624.1"/>
    <property type="molecule type" value="Genomic_DNA"/>
</dbReference>
<sequence length="406" mass="44564">MQHKISVYHISLIGCLLACTGLVASAFAPSIVWMTFTLGVMYGTGIGVALLSLCLYLLLYFDEYRGTATSIMWVLRATSSMIATRLLWKLTSIYGIQGCLLITGGIVLHVVPLIMLIRHPQPCTVPFSNLAAKASKLCSSSHKIVDSGTTQERTHLSQRNDQARQCADYKEKPNSTAQVALQSFKSLPFYVLVLYSLISEYVFITFSITIVAYTVDKGWTVESGNQIVIYNAAGCLFGRVVGPFATDKIRHSRCPMAVATFLASACCFLLLPLVTTYGGVVALTIILGLAQGYILCIKTVLIADYMAVVRISFCCGVAGLTTIPVWLCGPSIIGFFRDKNGSYNLLYVVFSVLCVLIAAMLTLLACRDRARRRRYKRKFQALNDVREMALINTPVIVSSVEDDVNC</sequence>
<dbReference type="PANTHER" id="PTHR11360:SF303">
    <property type="entry name" value="MAJOR FACILITATOR SUPERFAMILY (MFS) PROFILE DOMAIN-CONTAINING PROTEIN"/>
    <property type="match status" value="1"/>
</dbReference>
<evidence type="ECO:0000313" key="2">
    <source>
        <dbReference type="EMBL" id="KAK8757624.1"/>
    </source>
</evidence>
<reference evidence="2 3" key="1">
    <citation type="journal article" date="2023" name="Arcadia Sci">
        <title>De novo assembly of a long-read Amblyomma americanum tick genome.</title>
        <authorList>
            <person name="Chou S."/>
            <person name="Poskanzer K.E."/>
            <person name="Rollins M."/>
            <person name="Thuy-Boun P.S."/>
        </authorList>
    </citation>
    <scope>NUCLEOTIDE SEQUENCE [LARGE SCALE GENOMIC DNA]</scope>
    <source>
        <strain evidence="2">F_SG_1</strain>
        <tissue evidence="2">Salivary glands</tissue>
    </source>
</reference>
<protein>
    <recommendedName>
        <fullName evidence="4">Monocarboxylate transporter</fullName>
    </recommendedName>
</protein>
<dbReference type="Gene3D" id="1.20.1250.20">
    <property type="entry name" value="MFS general substrate transporter like domains"/>
    <property type="match status" value="1"/>
</dbReference>
<feature type="transmembrane region" description="Helical" evidence="1">
    <location>
        <begin position="94"/>
        <end position="117"/>
    </location>
</feature>
<gene>
    <name evidence="2" type="ORF">V5799_004744</name>
</gene>
<keyword evidence="1" id="KW-0812">Transmembrane</keyword>